<accession>A0AA38S6X3</accession>
<evidence type="ECO:0000256" key="1">
    <source>
        <dbReference type="SAM" id="MobiDB-lite"/>
    </source>
</evidence>
<protein>
    <submittedName>
        <fullName evidence="2">Uncharacterized protein</fullName>
    </submittedName>
</protein>
<reference evidence="2" key="1">
    <citation type="submission" date="2022-07" db="EMBL/GenBank/DDBJ databases">
        <title>Fungi with potential for degradation of polypropylene.</title>
        <authorList>
            <person name="Gostincar C."/>
        </authorList>
    </citation>
    <scope>NUCLEOTIDE SEQUENCE</scope>
    <source>
        <strain evidence="2">EXF-13308</strain>
    </source>
</reference>
<dbReference type="Proteomes" id="UP001174694">
    <property type="component" value="Unassembled WGS sequence"/>
</dbReference>
<organism evidence="2 3">
    <name type="scientific">Pleurostoma richardsiae</name>
    <dbReference type="NCBI Taxonomy" id="41990"/>
    <lineage>
        <taxon>Eukaryota</taxon>
        <taxon>Fungi</taxon>
        <taxon>Dikarya</taxon>
        <taxon>Ascomycota</taxon>
        <taxon>Pezizomycotina</taxon>
        <taxon>Sordariomycetes</taxon>
        <taxon>Sordariomycetidae</taxon>
        <taxon>Calosphaeriales</taxon>
        <taxon>Pleurostomataceae</taxon>
        <taxon>Pleurostoma</taxon>
    </lineage>
</organism>
<dbReference type="AlphaFoldDB" id="A0AA38S6X3"/>
<evidence type="ECO:0000313" key="3">
    <source>
        <dbReference type="Proteomes" id="UP001174694"/>
    </source>
</evidence>
<sequence length="249" mass="26903">MSDNKVVKHGSSLQSTRGSAHRPSLPQHAQADPKQALAKVFKELAVARRALGYREAQAVRQEFIGVREALVRVYRALNAHQLRASPQAIPQAVHQQQVPHQFATQQVVAQRVAAQQVAAQQVAAQKLAVQVAAQQVAAQKVAVQVAAQRVAAQRVAAQQVAAQQVINQPRAPVQRNQYCAPGYGNGSYANQNPSQFGVIYYPVVSNCLVSYQDQRVLTSAPPSRPTLGSRLNRQGPSAPAAAPAYFRSE</sequence>
<evidence type="ECO:0000313" key="2">
    <source>
        <dbReference type="EMBL" id="KAJ9151764.1"/>
    </source>
</evidence>
<proteinExistence type="predicted"/>
<feature type="region of interest" description="Disordered" evidence="1">
    <location>
        <begin position="219"/>
        <end position="249"/>
    </location>
</feature>
<feature type="region of interest" description="Disordered" evidence="1">
    <location>
        <begin position="1"/>
        <end position="32"/>
    </location>
</feature>
<name>A0AA38S6X3_9PEZI</name>
<gene>
    <name evidence="2" type="ORF">NKR23_g2714</name>
</gene>
<keyword evidence="3" id="KW-1185">Reference proteome</keyword>
<comment type="caution">
    <text evidence="2">The sequence shown here is derived from an EMBL/GenBank/DDBJ whole genome shotgun (WGS) entry which is preliminary data.</text>
</comment>
<dbReference type="EMBL" id="JANBVO010000005">
    <property type="protein sequence ID" value="KAJ9151764.1"/>
    <property type="molecule type" value="Genomic_DNA"/>
</dbReference>